<proteinExistence type="predicted"/>
<dbReference type="Proteomes" id="UP000637383">
    <property type="component" value="Unassembled WGS sequence"/>
</dbReference>
<protein>
    <submittedName>
        <fullName evidence="1">Uncharacterized protein</fullName>
    </submittedName>
</protein>
<dbReference type="RefSeq" id="WP_190958674.1">
    <property type="nucleotide sequence ID" value="NZ_JACJTU010000043.1"/>
</dbReference>
<reference evidence="1 2" key="1">
    <citation type="journal article" date="2020" name="ISME J.">
        <title>Comparative genomics reveals insights into cyanobacterial evolution and habitat adaptation.</title>
        <authorList>
            <person name="Chen M.Y."/>
            <person name="Teng W.K."/>
            <person name="Zhao L."/>
            <person name="Hu C.X."/>
            <person name="Zhou Y.K."/>
            <person name="Han B.P."/>
            <person name="Song L.R."/>
            <person name="Shu W.S."/>
        </authorList>
    </citation>
    <scope>NUCLEOTIDE SEQUENCE [LARGE SCALE GENOMIC DNA]</scope>
    <source>
        <strain evidence="1 2">FACHB-159</strain>
    </source>
</reference>
<accession>A0ABR8KJ86</accession>
<dbReference type="EMBL" id="JACJTU010000043">
    <property type="protein sequence ID" value="MBD2738117.1"/>
    <property type="molecule type" value="Genomic_DNA"/>
</dbReference>
<comment type="caution">
    <text evidence="1">The sequence shown here is derived from an EMBL/GenBank/DDBJ whole genome shotgun (WGS) entry which is preliminary data.</text>
</comment>
<evidence type="ECO:0000313" key="1">
    <source>
        <dbReference type="EMBL" id="MBD2738117.1"/>
    </source>
</evidence>
<keyword evidence="2" id="KW-1185">Reference proteome</keyword>
<organism evidence="1 2">
    <name type="scientific">Nostoc paludosum FACHB-159</name>
    <dbReference type="NCBI Taxonomy" id="2692908"/>
    <lineage>
        <taxon>Bacteria</taxon>
        <taxon>Bacillati</taxon>
        <taxon>Cyanobacteriota</taxon>
        <taxon>Cyanophyceae</taxon>
        <taxon>Nostocales</taxon>
        <taxon>Nostocaceae</taxon>
        <taxon>Nostoc</taxon>
    </lineage>
</organism>
<name>A0ABR8KJ86_9NOSO</name>
<evidence type="ECO:0000313" key="2">
    <source>
        <dbReference type="Proteomes" id="UP000637383"/>
    </source>
</evidence>
<sequence length="329" mass="38945">MLEQFNTSYEEFYTDIIDEHGRLITVPLRYALKMEGKRAISEDKFLEIKRNKIPFKFIKIPDVPETKDFLRLSHAIRNVALFNIGSVNKDQGLMMRCVQLYWQSKAGLLPNMIYKLIPDSGLEGNLSKLMPPTALENLKIEAAADKALYELLKYDLFDTETNGIKESSVIKKWANARCITFPFNNFEELFITILKETFRDGIQNEMFLPNFSGYDKKTLRRNYRQFLKFITDCIEDKLKVKECENILFDMGWQGYSILAFWELSHQNNSKEFVRLWKQYIKTHRGLIKLIDSRLYWKNCIPYQKRKGTNNKEPIRGVLTEDGYISWIWY</sequence>
<gene>
    <name evidence="1" type="ORF">H6H03_30245</name>
</gene>